<reference evidence="2 3" key="1">
    <citation type="journal article" date="2019" name="Int. J. Syst. Evol. Microbiol.">
        <title>The Global Catalogue of Microorganisms (GCM) 10K type strain sequencing project: providing services to taxonomists for standard genome sequencing and annotation.</title>
        <authorList>
            <consortium name="The Broad Institute Genomics Platform"/>
            <consortium name="The Broad Institute Genome Sequencing Center for Infectious Disease"/>
            <person name="Wu L."/>
            <person name="Ma J."/>
        </authorList>
    </citation>
    <scope>NUCLEOTIDE SEQUENCE [LARGE SCALE GENOMIC DNA]</scope>
    <source>
        <strain evidence="2 3">JCM 5062</strain>
    </source>
</reference>
<organism evidence="2 3">
    <name type="scientific">Streptomyces gobitricini</name>
    <dbReference type="NCBI Taxonomy" id="68211"/>
    <lineage>
        <taxon>Bacteria</taxon>
        <taxon>Bacillati</taxon>
        <taxon>Actinomycetota</taxon>
        <taxon>Actinomycetes</taxon>
        <taxon>Kitasatosporales</taxon>
        <taxon>Streptomycetaceae</taxon>
        <taxon>Streptomyces</taxon>
    </lineage>
</organism>
<comment type="caution">
    <text evidence="2">The sequence shown here is derived from an EMBL/GenBank/DDBJ whole genome shotgun (WGS) entry which is preliminary data.</text>
</comment>
<dbReference type="Proteomes" id="UP001499942">
    <property type="component" value="Unassembled WGS sequence"/>
</dbReference>
<feature type="transmembrane region" description="Helical" evidence="1">
    <location>
        <begin position="25"/>
        <end position="45"/>
    </location>
</feature>
<keyword evidence="1" id="KW-0812">Transmembrane</keyword>
<evidence type="ECO:0000256" key="1">
    <source>
        <dbReference type="SAM" id="Phobius"/>
    </source>
</evidence>
<evidence type="ECO:0000313" key="3">
    <source>
        <dbReference type="Proteomes" id="UP001499942"/>
    </source>
</evidence>
<proteinExistence type="predicted"/>
<keyword evidence="1" id="KW-0472">Membrane</keyword>
<keyword evidence="1" id="KW-1133">Transmembrane helix</keyword>
<evidence type="ECO:0000313" key="2">
    <source>
        <dbReference type="EMBL" id="GAA2474608.1"/>
    </source>
</evidence>
<name>A0ABN3KYI9_9ACTN</name>
<protein>
    <submittedName>
        <fullName evidence="2">Uncharacterized protein</fullName>
    </submittedName>
</protein>
<keyword evidence="3" id="KW-1185">Reference proteome</keyword>
<gene>
    <name evidence="2" type="ORF">GCM10010393_00530</name>
</gene>
<sequence>MSGTRGDEPVFVKKGRYVYNPNNPVGRALIAISGVIVIVYLYHLFDGSRWSEGEWRDAVHEAAERLEDRPQTLRGHLGYEERIEDAVRATGQGPEHTVVRVEAVDGADRGGADGKGGGSGADAFEVSADDMDTPYCLRLSPPQPEPAATRLVTLKVSVDVEEGPC</sequence>
<accession>A0ABN3KYI9</accession>
<dbReference type="RefSeq" id="WP_344354992.1">
    <property type="nucleotide sequence ID" value="NZ_BAAASR010000001.1"/>
</dbReference>
<dbReference type="EMBL" id="BAAASR010000001">
    <property type="protein sequence ID" value="GAA2474608.1"/>
    <property type="molecule type" value="Genomic_DNA"/>
</dbReference>